<name>A0A2T4PXM4_STAWA</name>
<evidence type="ECO:0000313" key="2">
    <source>
        <dbReference type="EMBL" id="PTI49568.1"/>
    </source>
</evidence>
<reference evidence="2 3" key="1">
    <citation type="journal article" date="2016" name="Front. Microbiol.">
        <title>Comprehensive Phylogenetic Analysis of Bovine Non-aureus Staphylococci Species Based on Whole-Genome Sequencing.</title>
        <authorList>
            <person name="Naushad S."/>
            <person name="Barkema H.W."/>
            <person name="Luby C."/>
            <person name="Condas L.A."/>
            <person name="Nobrega D.B."/>
            <person name="Carson D.A."/>
            <person name="De Buck J."/>
        </authorList>
    </citation>
    <scope>NUCLEOTIDE SEQUENCE [LARGE SCALE GENOMIC DNA]</scope>
    <source>
        <strain evidence="2 3">SNUC 2993</strain>
    </source>
</reference>
<evidence type="ECO:0008006" key="4">
    <source>
        <dbReference type="Google" id="ProtNLM"/>
    </source>
</evidence>
<evidence type="ECO:0000256" key="1">
    <source>
        <dbReference type="SAM" id="Phobius"/>
    </source>
</evidence>
<gene>
    <name evidence="2" type="ORF">BU085_11795</name>
</gene>
<keyword evidence="1" id="KW-0812">Transmembrane</keyword>
<organism evidence="2 3">
    <name type="scientific">Staphylococcus warneri</name>
    <dbReference type="NCBI Taxonomy" id="1292"/>
    <lineage>
        <taxon>Bacteria</taxon>
        <taxon>Bacillati</taxon>
        <taxon>Bacillota</taxon>
        <taxon>Bacilli</taxon>
        <taxon>Bacillales</taxon>
        <taxon>Staphylococcaceae</taxon>
        <taxon>Staphylococcus</taxon>
    </lineage>
</organism>
<dbReference type="RefSeq" id="WP_075778581.1">
    <property type="nucleotide sequence ID" value="NZ_JAIBNN010000001.1"/>
</dbReference>
<comment type="caution">
    <text evidence="2">The sequence shown here is derived from an EMBL/GenBank/DDBJ whole genome shotgun (WGS) entry which is preliminary data.</text>
</comment>
<dbReference type="Proteomes" id="UP000240717">
    <property type="component" value="Unassembled WGS sequence"/>
</dbReference>
<protein>
    <recommendedName>
        <fullName evidence="4">CPBP family intramembrane metalloprotease</fullName>
    </recommendedName>
</protein>
<feature type="transmembrane region" description="Helical" evidence="1">
    <location>
        <begin position="12"/>
        <end position="29"/>
    </location>
</feature>
<feature type="transmembrane region" description="Helical" evidence="1">
    <location>
        <begin position="35"/>
        <end position="56"/>
    </location>
</feature>
<proteinExistence type="predicted"/>
<accession>A0A2T4PXM4</accession>
<evidence type="ECO:0000313" key="3">
    <source>
        <dbReference type="Proteomes" id="UP000240717"/>
    </source>
</evidence>
<keyword evidence="1" id="KW-1133">Transmembrane helix</keyword>
<dbReference type="AlphaFoldDB" id="A0A2T4PXM4"/>
<sequence>MAKYFTSIKLGLYLLLLIILQPIIFHLLNLNQSKIFSVIGHLMFILIGILLIYINAQFNKNN</sequence>
<keyword evidence="1" id="KW-0472">Membrane</keyword>
<dbReference type="EMBL" id="PZEV01000061">
    <property type="protein sequence ID" value="PTI49568.1"/>
    <property type="molecule type" value="Genomic_DNA"/>
</dbReference>
<dbReference type="STRING" id="1194526.A284_09355"/>